<evidence type="ECO:0000256" key="2">
    <source>
        <dbReference type="SAM" id="SignalP"/>
    </source>
</evidence>
<evidence type="ECO:0000313" key="5">
    <source>
        <dbReference type="Proteomes" id="UP001160625"/>
    </source>
</evidence>
<dbReference type="InterPro" id="IPR018247">
    <property type="entry name" value="EF_Hand_1_Ca_BS"/>
</dbReference>
<sequence length="142" mass="15222">MRKCLGLLPVLLLAGPALADPPPVQRADVQRRAESEFDKADANHDGILTRDEYHAALARIVKAKGGTPTATGWAKVDAQFDAVDQAHTGRIPRGNFVAAALAHFDGADLNHDGTVTPDEARKAQSIKRKMAKEQDKAARAAH</sequence>
<name>A0ABT6N4S1_9SPHN</name>
<reference evidence="4" key="1">
    <citation type="submission" date="2023-04" db="EMBL/GenBank/DDBJ databases">
        <title>Sphingomonas sp. MAHUQ-71 isolated from rice field.</title>
        <authorList>
            <person name="Huq M.A."/>
        </authorList>
    </citation>
    <scope>NUCLEOTIDE SEQUENCE</scope>
    <source>
        <strain evidence="4">MAHUQ-71</strain>
    </source>
</reference>
<dbReference type="PROSITE" id="PS50222">
    <property type="entry name" value="EF_HAND_2"/>
    <property type="match status" value="1"/>
</dbReference>
<organism evidence="4 5">
    <name type="scientific">Sphingomonas oryzagri</name>
    <dbReference type="NCBI Taxonomy" id="3042314"/>
    <lineage>
        <taxon>Bacteria</taxon>
        <taxon>Pseudomonadati</taxon>
        <taxon>Pseudomonadota</taxon>
        <taxon>Alphaproteobacteria</taxon>
        <taxon>Sphingomonadales</taxon>
        <taxon>Sphingomonadaceae</taxon>
        <taxon>Sphingomonas</taxon>
    </lineage>
</organism>
<keyword evidence="5" id="KW-1185">Reference proteome</keyword>
<protein>
    <recommendedName>
        <fullName evidence="3">EF-hand domain-containing protein</fullName>
    </recommendedName>
</protein>
<feature type="region of interest" description="Disordered" evidence="1">
    <location>
        <begin position="112"/>
        <end position="142"/>
    </location>
</feature>
<accession>A0ABT6N4S1</accession>
<dbReference type="SUPFAM" id="SSF47473">
    <property type="entry name" value="EF-hand"/>
    <property type="match status" value="1"/>
</dbReference>
<dbReference type="InterPro" id="IPR011992">
    <property type="entry name" value="EF-hand-dom_pair"/>
</dbReference>
<dbReference type="RefSeq" id="WP_281045413.1">
    <property type="nucleotide sequence ID" value="NZ_JARYGZ010000002.1"/>
</dbReference>
<gene>
    <name evidence="4" type="ORF">QGN17_15050</name>
</gene>
<dbReference type="EMBL" id="JARYGZ010000002">
    <property type="protein sequence ID" value="MDH7640053.1"/>
    <property type="molecule type" value="Genomic_DNA"/>
</dbReference>
<keyword evidence="2" id="KW-0732">Signal</keyword>
<evidence type="ECO:0000313" key="4">
    <source>
        <dbReference type="EMBL" id="MDH7640053.1"/>
    </source>
</evidence>
<evidence type="ECO:0000259" key="3">
    <source>
        <dbReference type="PROSITE" id="PS50222"/>
    </source>
</evidence>
<dbReference type="InterPro" id="IPR002048">
    <property type="entry name" value="EF_hand_dom"/>
</dbReference>
<dbReference type="Gene3D" id="1.10.238.10">
    <property type="entry name" value="EF-hand"/>
    <property type="match status" value="1"/>
</dbReference>
<evidence type="ECO:0000256" key="1">
    <source>
        <dbReference type="SAM" id="MobiDB-lite"/>
    </source>
</evidence>
<feature type="chain" id="PRO_5046312538" description="EF-hand domain-containing protein" evidence="2">
    <location>
        <begin position="20"/>
        <end position="142"/>
    </location>
</feature>
<dbReference type="PROSITE" id="PS00018">
    <property type="entry name" value="EF_HAND_1"/>
    <property type="match status" value="1"/>
</dbReference>
<feature type="compositionally biased region" description="Basic and acidic residues" evidence="1">
    <location>
        <begin position="131"/>
        <end position="142"/>
    </location>
</feature>
<dbReference type="Proteomes" id="UP001160625">
    <property type="component" value="Unassembled WGS sequence"/>
</dbReference>
<feature type="domain" description="EF-hand" evidence="3">
    <location>
        <begin position="28"/>
        <end position="63"/>
    </location>
</feature>
<proteinExistence type="predicted"/>
<comment type="caution">
    <text evidence="4">The sequence shown here is derived from an EMBL/GenBank/DDBJ whole genome shotgun (WGS) entry which is preliminary data.</text>
</comment>
<dbReference type="Pfam" id="PF13202">
    <property type="entry name" value="EF-hand_5"/>
    <property type="match status" value="2"/>
</dbReference>
<feature type="signal peptide" evidence="2">
    <location>
        <begin position="1"/>
        <end position="19"/>
    </location>
</feature>